<keyword evidence="1" id="KW-1133">Transmembrane helix</keyword>
<gene>
    <name evidence="2" type="ORF">BO71DRAFT_398415</name>
</gene>
<reference evidence="2 3" key="1">
    <citation type="submission" date="2018-02" db="EMBL/GenBank/DDBJ databases">
        <title>The genomes of Aspergillus section Nigri reveals drivers in fungal speciation.</title>
        <authorList>
            <consortium name="DOE Joint Genome Institute"/>
            <person name="Vesth T.C."/>
            <person name="Nybo J."/>
            <person name="Theobald S."/>
            <person name="Brandl J."/>
            <person name="Frisvad J.C."/>
            <person name="Nielsen K.F."/>
            <person name="Lyhne E.K."/>
            <person name="Kogle M.E."/>
            <person name="Kuo A."/>
            <person name="Riley R."/>
            <person name="Clum A."/>
            <person name="Nolan M."/>
            <person name="Lipzen A."/>
            <person name="Salamov A."/>
            <person name="Henrissat B."/>
            <person name="Wiebenga A."/>
            <person name="De vries R.P."/>
            <person name="Grigoriev I.V."/>
            <person name="Mortensen U.H."/>
            <person name="Andersen M.R."/>
            <person name="Baker S.E."/>
        </authorList>
    </citation>
    <scope>NUCLEOTIDE SEQUENCE [LARGE SCALE GENOMIC DNA]</scope>
    <source>
        <strain evidence="2 3">CBS 707.79</strain>
    </source>
</reference>
<evidence type="ECO:0000313" key="3">
    <source>
        <dbReference type="Proteomes" id="UP000247810"/>
    </source>
</evidence>
<dbReference type="Proteomes" id="UP000247810">
    <property type="component" value="Unassembled WGS sequence"/>
</dbReference>
<evidence type="ECO:0000313" key="2">
    <source>
        <dbReference type="EMBL" id="PYH95044.1"/>
    </source>
</evidence>
<organism evidence="2 3">
    <name type="scientific">Aspergillus ellipticus CBS 707.79</name>
    <dbReference type="NCBI Taxonomy" id="1448320"/>
    <lineage>
        <taxon>Eukaryota</taxon>
        <taxon>Fungi</taxon>
        <taxon>Dikarya</taxon>
        <taxon>Ascomycota</taxon>
        <taxon>Pezizomycotina</taxon>
        <taxon>Eurotiomycetes</taxon>
        <taxon>Eurotiomycetidae</taxon>
        <taxon>Eurotiales</taxon>
        <taxon>Aspergillaceae</taxon>
        <taxon>Aspergillus</taxon>
        <taxon>Aspergillus subgen. Circumdati</taxon>
    </lineage>
</organism>
<sequence length="57" mass="5932">MSGPGPTLPPPSPGDVTSRQLSLLACLPSPAWLAAGMFVLIAEMLATSERGTEPVRR</sequence>
<proteinExistence type="predicted"/>
<keyword evidence="1" id="KW-0812">Transmembrane</keyword>
<dbReference type="VEuPathDB" id="FungiDB:BO71DRAFT_398415"/>
<accession>A0A319DCZ0</accession>
<dbReference type="AlphaFoldDB" id="A0A319DCZ0"/>
<feature type="transmembrane region" description="Helical" evidence="1">
    <location>
        <begin position="20"/>
        <end position="42"/>
    </location>
</feature>
<name>A0A319DCZ0_9EURO</name>
<keyword evidence="3" id="KW-1185">Reference proteome</keyword>
<protein>
    <submittedName>
        <fullName evidence="2">Uncharacterized protein</fullName>
    </submittedName>
</protein>
<keyword evidence="1" id="KW-0472">Membrane</keyword>
<evidence type="ECO:0000256" key="1">
    <source>
        <dbReference type="SAM" id="Phobius"/>
    </source>
</evidence>
<dbReference type="EMBL" id="KZ825861">
    <property type="protein sequence ID" value="PYH95044.1"/>
    <property type="molecule type" value="Genomic_DNA"/>
</dbReference>